<dbReference type="Pfam" id="PF16935">
    <property type="entry name" value="Hol_Tox"/>
    <property type="match status" value="1"/>
</dbReference>
<dbReference type="OrthoDB" id="2192390at2"/>
<protein>
    <recommendedName>
        <fullName evidence="4">Holin-like toxin</fullName>
    </recommendedName>
</protein>
<evidence type="ECO:0000256" key="1">
    <source>
        <dbReference type="SAM" id="Phobius"/>
    </source>
</evidence>
<keyword evidence="1" id="KW-0472">Membrane</keyword>
<name>A0A1T4N8D7_9ENTE</name>
<dbReference type="AlphaFoldDB" id="A0A1T4N8D7"/>
<evidence type="ECO:0000313" key="2">
    <source>
        <dbReference type="EMBL" id="SJZ75471.1"/>
    </source>
</evidence>
<accession>A0A1T4N8D7</accession>
<dbReference type="RefSeq" id="WP_159443244.1">
    <property type="nucleotide sequence ID" value="NZ_FUXI01000013.1"/>
</dbReference>
<organism evidence="2 3">
    <name type="scientific">Pilibacter termitis</name>
    <dbReference type="NCBI Taxonomy" id="263852"/>
    <lineage>
        <taxon>Bacteria</taxon>
        <taxon>Bacillati</taxon>
        <taxon>Bacillota</taxon>
        <taxon>Bacilli</taxon>
        <taxon>Lactobacillales</taxon>
        <taxon>Enterococcaceae</taxon>
        <taxon>Pilibacter</taxon>
    </lineage>
</organism>
<keyword evidence="1" id="KW-0812">Transmembrane</keyword>
<reference evidence="2 3" key="1">
    <citation type="submission" date="2017-02" db="EMBL/GenBank/DDBJ databases">
        <authorList>
            <person name="Peterson S.W."/>
        </authorList>
    </citation>
    <scope>NUCLEOTIDE SEQUENCE [LARGE SCALE GENOMIC DNA]</scope>
    <source>
        <strain evidence="2 3">ATCC BAA-1030</strain>
    </source>
</reference>
<dbReference type="InterPro" id="IPR031616">
    <property type="entry name" value="BsrE-like"/>
</dbReference>
<proteinExistence type="predicted"/>
<evidence type="ECO:0008006" key="4">
    <source>
        <dbReference type="Google" id="ProtNLM"/>
    </source>
</evidence>
<keyword evidence="1" id="KW-1133">Transmembrane helix</keyword>
<keyword evidence="3" id="KW-1185">Reference proteome</keyword>
<evidence type="ECO:0000313" key="3">
    <source>
        <dbReference type="Proteomes" id="UP000190328"/>
    </source>
</evidence>
<sequence length="50" mass="5428">MPMKVGFKVRILTKGLALKMTVAEALSLMLAFGSFVATLIFGILEANKKK</sequence>
<feature type="transmembrane region" description="Helical" evidence="1">
    <location>
        <begin position="21"/>
        <end position="44"/>
    </location>
</feature>
<gene>
    <name evidence="2" type="ORF">SAMN02745116_01343</name>
</gene>
<dbReference type="EMBL" id="FUXI01000013">
    <property type="protein sequence ID" value="SJZ75471.1"/>
    <property type="molecule type" value="Genomic_DNA"/>
</dbReference>
<dbReference type="STRING" id="263852.SAMN02745116_01343"/>
<dbReference type="Proteomes" id="UP000190328">
    <property type="component" value="Unassembled WGS sequence"/>
</dbReference>